<evidence type="ECO:0000256" key="2">
    <source>
        <dbReference type="ARBA" id="ARBA00022630"/>
    </source>
</evidence>
<evidence type="ECO:0000256" key="4">
    <source>
        <dbReference type="ARBA" id="ARBA00022857"/>
    </source>
</evidence>
<evidence type="ECO:0000313" key="9">
    <source>
        <dbReference type="Proteomes" id="UP000198761"/>
    </source>
</evidence>
<dbReference type="PRINTS" id="PR00370">
    <property type="entry name" value="FMOXYGENASE"/>
</dbReference>
<keyword evidence="5" id="KW-0560">Oxidoreductase</keyword>
<dbReference type="PIRSF" id="PIRSF000332">
    <property type="entry name" value="FMO"/>
    <property type="match status" value="1"/>
</dbReference>
<evidence type="ECO:0000256" key="1">
    <source>
        <dbReference type="ARBA" id="ARBA00009183"/>
    </source>
</evidence>
<reference evidence="8 9" key="1">
    <citation type="submission" date="2016-10" db="EMBL/GenBank/DDBJ databases">
        <authorList>
            <person name="de Groot N.N."/>
        </authorList>
    </citation>
    <scope>NUCLEOTIDE SEQUENCE [LARGE SCALE GENOMIC DNA]</scope>
    <source>
        <strain evidence="8 9">DSM 3857</strain>
    </source>
</reference>
<evidence type="ECO:0000256" key="6">
    <source>
        <dbReference type="ARBA" id="ARBA00034528"/>
    </source>
</evidence>
<keyword evidence="2" id="KW-0285">Flavoprotein</keyword>
<dbReference type="GO" id="GO:0034899">
    <property type="term" value="F:trimethylamine monooxygenase activity"/>
    <property type="evidence" value="ECO:0007669"/>
    <property type="project" value="UniProtKB-EC"/>
</dbReference>
<dbReference type="Proteomes" id="UP000198761">
    <property type="component" value="Unassembled WGS sequence"/>
</dbReference>
<dbReference type="GO" id="GO:0050661">
    <property type="term" value="F:NADP binding"/>
    <property type="evidence" value="ECO:0007669"/>
    <property type="project" value="InterPro"/>
</dbReference>
<dbReference type="GO" id="GO:0050660">
    <property type="term" value="F:flavin adenine dinucleotide binding"/>
    <property type="evidence" value="ECO:0007669"/>
    <property type="project" value="InterPro"/>
</dbReference>
<dbReference type="Pfam" id="PF00743">
    <property type="entry name" value="FMO-like"/>
    <property type="match status" value="1"/>
</dbReference>
<dbReference type="InterPro" id="IPR000960">
    <property type="entry name" value="Flavin_mOase"/>
</dbReference>
<keyword evidence="4" id="KW-0521">NADP</keyword>
<proteinExistence type="inferred from homology"/>
<dbReference type="RefSeq" id="WP_217643922.1">
    <property type="nucleotide sequence ID" value="NZ_FOCE01000001.1"/>
</dbReference>
<dbReference type="InterPro" id="IPR050346">
    <property type="entry name" value="FMO-like"/>
</dbReference>
<dbReference type="Gene3D" id="3.50.50.60">
    <property type="entry name" value="FAD/NAD(P)-binding domain"/>
    <property type="match status" value="1"/>
</dbReference>
<organism evidence="8 9">
    <name type="scientific">Gemmobacter aquatilis</name>
    <dbReference type="NCBI Taxonomy" id="933059"/>
    <lineage>
        <taxon>Bacteria</taxon>
        <taxon>Pseudomonadati</taxon>
        <taxon>Pseudomonadota</taxon>
        <taxon>Alphaproteobacteria</taxon>
        <taxon>Rhodobacterales</taxon>
        <taxon>Paracoccaceae</taxon>
        <taxon>Gemmobacter</taxon>
    </lineage>
</organism>
<sequence>MPHMQNLGAGDDRRVAIIGAGPAGLVAARWLKQAGFTPVIFEAAAALGGQWNTDATGSGTWTGMRTNTSRIMTAFSDLDHLPEVASYARQDQMQAYLVRYADHHGLLAHLRLNHPVQRLERCSAGGWTIVTAAPDPQEYGFTRVIIATGRHRAPMLPDLPGLERFSGRFGAQHAASYTGSAAFRDARVLVAGCSISALEIAADLATGGAASVIASYRRQRYILPKLVAGVPTDHVMFNRAAALASEALPFPAMMEGLKAKVLGIAGNPAQFGARHPDPDIAVAGIAQSQGFLPAVAEGRIAVRPWIDHIEDQKVIFTDGTEAEVDAILLGTGYRIALPFCAPAIADALGLAADGHGTALRLAAQTFHPDLEGLAFLGLYDLVGPYFPVLELQARWIAQCFATSGQHPSRVELAEALSGWTPEAAGMAQPMHIAAIDFARRLQAEPDLAAFPALKRALVFGPLSPASFRLCGPAALPDAPARILAAAASFGAMPDQNCTAEEAAFLNMILGAQDGPDLKIVNG</sequence>
<dbReference type="GO" id="GO:0004499">
    <property type="term" value="F:N,N-dimethylaniline monooxygenase activity"/>
    <property type="evidence" value="ECO:0007669"/>
    <property type="project" value="InterPro"/>
</dbReference>
<evidence type="ECO:0000256" key="3">
    <source>
        <dbReference type="ARBA" id="ARBA00022827"/>
    </source>
</evidence>
<dbReference type="InterPro" id="IPR036188">
    <property type="entry name" value="FAD/NAD-bd_sf"/>
</dbReference>
<evidence type="ECO:0000256" key="7">
    <source>
        <dbReference type="ARBA" id="ARBA00035159"/>
    </source>
</evidence>
<comment type="similarity">
    <text evidence="1">Belongs to the FMO family.</text>
</comment>
<evidence type="ECO:0000313" key="8">
    <source>
        <dbReference type="EMBL" id="SEM52473.1"/>
    </source>
</evidence>
<protein>
    <recommendedName>
        <fullName evidence="7">Trimethylamine monooxygenase</fullName>
        <ecNumber evidence="6">1.14.13.148</ecNumber>
    </recommendedName>
</protein>
<dbReference type="AlphaFoldDB" id="A0A1H7Z2J5"/>
<dbReference type="PANTHER" id="PTHR23023">
    <property type="entry name" value="DIMETHYLANILINE MONOOXYGENASE"/>
    <property type="match status" value="1"/>
</dbReference>
<dbReference type="SUPFAM" id="SSF51905">
    <property type="entry name" value="FAD/NAD(P)-binding domain"/>
    <property type="match status" value="1"/>
</dbReference>
<dbReference type="EMBL" id="FOCE01000001">
    <property type="protein sequence ID" value="SEM52473.1"/>
    <property type="molecule type" value="Genomic_DNA"/>
</dbReference>
<dbReference type="InterPro" id="IPR020946">
    <property type="entry name" value="Flavin_mOase-like"/>
</dbReference>
<accession>A0A1H7Z2J5</accession>
<gene>
    <name evidence="8" type="ORF">SAMN04488103_101384</name>
</gene>
<dbReference type="EC" id="1.14.13.148" evidence="6"/>
<evidence type="ECO:0000256" key="5">
    <source>
        <dbReference type="ARBA" id="ARBA00023002"/>
    </source>
</evidence>
<keyword evidence="9" id="KW-1185">Reference proteome</keyword>
<dbReference type="STRING" id="933059.SAMN04488103_101384"/>
<name>A0A1H7Z2J5_9RHOB</name>
<keyword evidence="3" id="KW-0274">FAD</keyword>